<dbReference type="InterPro" id="IPR009061">
    <property type="entry name" value="DNA-bd_dom_put_sf"/>
</dbReference>
<evidence type="ECO:0000256" key="2">
    <source>
        <dbReference type="SAM" id="MobiDB-lite"/>
    </source>
</evidence>
<feature type="compositionally biased region" description="Basic and acidic residues" evidence="2">
    <location>
        <begin position="234"/>
        <end position="248"/>
    </location>
</feature>
<evidence type="ECO:0000313" key="5">
    <source>
        <dbReference type="Proteomes" id="UP000431080"/>
    </source>
</evidence>
<accession>A0A6I2F4L5</accession>
<organism evidence="4 5">
    <name type="scientific">Agromyces agglutinans</name>
    <dbReference type="NCBI Taxonomy" id="2662258"/>
    <lineage>
        <taxon>Bacteria</taxon>
        <taxon>Bacillati</taxon>
        <taxon>Actinomycetota</taxon>
        <taxon>Actinomycetes</taxon>
        <taxon>Micrococcales</taxon>
        <taxon>Microbacteriaceae</taxon>
        <taxon>Agromyces</taxon>
    </lineage>
</organism>
<evidence type="ECO:0000259" key="3">
    <source>
        <dbReference type="PROSITE" id="PS50937"/>
    </source>
</evidence>
<dbReference type="Pfam" id="PF13411">
    <property type="entry name" value="MerR_1"/>
    <property type="match status" value="1"/>
</dbReference>
<dbReference type="Gene3D" id="1.10.1660.10">
    <property type="match status" value="2"/>
</dbReference>
<dbReference type="Proteomes" id="UP000431080">
    <property type="component" value="Unassembled WGS sequence"/>
</dbReference>
<reference evidence="4 5" key="1">
    <citation type="submission" date="2019-10" db="EMBL/GenBank/DDBJ databases">
        <authorList>
            <person name="Nie G."/>
            <person name="Ming H."/>
            <person name="Yi B."/>
        </authorList>
    </citation>
    <scope>NUCLEOTIDE SEQUENCE [LARGE SCALE GENOMIC DNA]</scope>
    <source>
        <strain evidence="4 5">CFH 90414</strain>
    </source>
</reference>
<proteinExistence type="predicted"/>
<gene>
    <name evidence="4" type="ORF">GE115_06535</name>
</gene>
<dbReference type="InterPro" id="IPR047057">
    <property type="entry name" value="MerR_fam"/>
</dbReference>
<dbReference type="PANTHER" id="PTHR30204">
    <property type="entry name" value="REDOX-CYCLING DRUG-SENSING TRANSCRIPTIONAL ACTIVATOR SOXR"/>
    <property type="match status" value="1"/>
</dbReference>
<comment type="caution">
    <text evidence="4">The sequence shown here is derived from an EMBL/GenBank/DDBJ whole genome shotgun (WGS) entry which is preliminary data.</text>
</comment>
<dbReference type="PRINTS" id="PR00040">
    <property type="entry name" value="HTHMERR"/>
</dbReference>
<keyword evidence="1" id="KW-0238">DNA-binding</keyword>
<protein>
    <submittedName>
        <fullName evidence="4">MerR family transcriptional regulator</fullName>
    </submittedName>
</protein>
<dbReference type="PANTHER" id="PTHR30204:SF97">
    <property type="entry name" value="MERR FAMILY REGULATORY PROTEIN"/>
    <property type="match status" value="1"/>
</dbReference>
<dbReference type="SMART" id="SM00422">
    <property type="entry name" value="HTH_MERR"/>
    <property type="match status" value="2"/>
</dbReference>
<feature type="region of interest" description="Disordered" evidence="2">
    <location>
        <begin position="234"/>
        <end position="261"/>
    </location>
</feature>
<dbReference type="InterPro" id="IPR000551">
    <property type="entry name" value="MerR-type_HTH_dom"/>
</dbReference>
<dbReference type="EMBL" id="WJIF01000003">
    <property type="protein sequence ID" value="MRG59529.1"/>
    <property type="molecule type" value="Genomic_DNA"/>
</dbReference>
<dbReference type="GO" id="GO:0003677">
    <property type="term" value="F:DNA binding"/>
    <property type="evidence" value="ECO:0007669"/>
    <property type="project" value="UniProtKB-KW"/>
</dbReference>
<feature type="domain" description="HTH merR-type" evidence="3">
    <location>
        <begin position="123"/>
        <end position="192"/>
    </location>
</feature>
<evidence type="ECO:0000313" key="4">
    <source>
        <dbReference type="EMBL" id="MRG59529.1"/>
    </source>
</evidence>
<dbReference type="SUPFAM" id="SSF46955">
    <property type="entry name" value="Putative DNA-binding domain"/>
    <property type="match status" value="2"/>
</dbReference>
<dbReference type="GO" id="GO:0003700">
    <property type="term" value="F:DNA-binding transcription factor activity"/>
    <property type="evidence" value="ECO:0007669"/>
    <property type="project" value="InterPro"/>
</dbReference>
<dbReference type="PROSITE" id="PS50937">
    <property type="entry name" value="HTH_MERR_2"/>
    <property type="match status" value="1"/>
</dbReference>
<evidence type="ECO:0000256" key="1">
    <source>
        <dbReference type="ARBA" id="ARBA00023125"/>
    </source>
</evidence>
<dbReference type="AlphaFoldDB" id="A0A6I2F4L5"/>
<dbReference type="RefSeq" id="WP_312854964.1">
    <property type="nucleotide sequence ID" value="NZ_WJIF01000003.1"/>
</dbReference>
<feature type="compositionally biased region" description="Low complexity" evidence="2">
    <location>
        <begin position="249"/>
        <end position="261"/>
    </location>
</feature>
<keyword evidence="5" id="KW-1185">Reference proteome</keyword>
<name>A0A6I2F4L5_9MICO</name>
<sequence length="261" mass="28109">MSNPPFSTADLGRLVGYSTQQVRDLERLGVLPAAERAANGYRRFGEPHLVAIQAYRALAAAVGPVEARRLMPALLPAPVDEAAELVDDLHASIARERANVRAARSGLDVVLAETEAPFDDRDAMTVGELAQALGVRASALRHWEQEGLVHPDRTRPSRARRYDARAIAEARIVAALRAGGYGIPAIARVLGDLHVGGLTAPARDLLDERLDGLTRRSIRLLEASAQLHRLLEDRRDHRANDPADERAHAAATAAAAPSPTP</sequence>